<keyword evidence="4 5" id="KW-0472">Membrane</keyword>
<keyword evidence="2 5" id="KW-0812">Transmembrane</keyword>
<dbReference type="InterPro" id="IPR003807">
    <property type="entry name" value="DUF202"/>
</dbReference>
<evidence type="ECO:0000256" key="2">
    <source>
        <dbReference type="ARBA" id="ARBA00022692"/>
    </source>
</evidence>
<dbReference type="EMBL" id="VKHS01000164">
    <property type="protein sequence ID" value="MBB0229747.1"/>
    <property type="molecule type" value="Genomic_DNA"/>
</dbReference>
<keyword evidence="3 5" id="KW-1133">Transmembrane helix</keyword>
<dbReference type="RefSeq" id="WP_182662545.1">
    <property type="nucleotide sequence ID" value="NZ_VKHS01000164.1"/>
</dbReference>
<gene>
    <name evidence="7" type="ORF">FOE67_09505</name>
</gene>
<evidence type="ECO:0000313" key="8">
    <source>
        <dbReference type="Proteomes" id="UP000530234"/>
    </source>
</evidence>
<organism evidence="7 8">
    <name type="scientific">Streptomyces calidiresistens</name>
    <dbReference type="NCBI Taxonomy" id="1485586"/>
    <lineage>
        <taxon>Bacteria</taxon>
        <taxon>Bacillati</taxon>
        <taxon>Actinomycetota</taxon>
        <taxon>Actinomycetes</taxon>
        <taxon>Kitasatosporales</taxon>
        <taxon>Streptomycetaceae</taxon>
        <taxon>Streptomyces</taxon>
    </lineage>
</organism>
<evidence type="ECO:0000256" key="3">
    <source>
        <dbReference type="ARBA" id="ARBA00022989"/>
    </source>
</evidence>
<feature type="transmembrane region" description="Helical" evidence="5">
    <location>
        <begin position="40"/>
        <end position="59"/>
    </location>
</feature>
<dbReference type="Proteomes" id="UP000530234">
    <property type="component" value="Unassembled WGS sequence"/>
</dbReference>
<feature type="domain" description="DUF202" evidence="6">
    <location>
        <begin position="4"/>
        <end position="64"/>
    </location>
</feature>
<protein>
    <submittedName>
        <fullName evidence="7">DUF202 domain-containing protein</fullName>
    </submittedName>
</protein>
<dbReference type="GO" id="GO:0012505">
    <property type="term" value="C:endomembrane system"/>
    <property type="evidence" value="ECO:0007669"/>
    <property type="project" value="UniProtKB-SubCell"/>
</dbReference>
<evidence type="ECO:0000256" key="4">
    <source>
        <dbReference type="ARBA" id="ARBA00023136"/>
    </source>
</evidence>
<accession>A0A7W3XWH9</accession>
<dbReference type="AlphaFoldDB" id="A0A7W3XWH9"/>
<sequence>MRDPAVQPERTDMAWWRTVLAFSVLTLLVWRGAVMAGDPAGFAVAGVATAGWACFALVARRRTAELRRGRPRPPAVRYPVVVAVPVTMLVPALAAGVVLTIR</sequence>
<evidence type="ECO:0000259" key="6">
    <source>
        <dbReference type="Pfam" id="PF02656"/>
    </source>
</evidence>
<evidence type="ECO:0000256" key="5">
    <source>
        <dbReference type="SAM" id="Phobius"/>
    </source>
</evidence>
<comment type="subcellular location">
    <subcellularLocation>
        <location evidence="1">Endomembrane system</location>
        <topology evidence="1">Multi-pass membrane protein</topology>
    </subcellularLocation>
</comment>
<comment type="caution">
    <text evidence="7">The sequence shown here is derived from an EMBL/GenBank/DDBJ whole genome shotgun (WGS) entry which is preliminary data.</text>
</comment>
<evidence type="ECO:0000256" key="1">
    <source>
        <dbReference type="ARBA" id="ARBA00004127"/>
    </source>
</evidence>
<evidence type="ECO:0000313" key="7">
    <source>
        <dbReference type="EMBL" id="MBB0229747.1"/>
    </source>
</evidence>
<proteinExistence type="predicted"/>
<keyword evidence="8" id="KW-1185">Reference proteome</keyword>
<name>A0A7W3XWH9_9ACTN</name>
<feature type="transmembrane region" description="Helical" evidence="5">
    <location>
        <begin position="80"/>
        <end position="101"/>
    </location>
</feature>
<feature type="transmembrane region" description="Helical" evidence="5">
    <location>
        <begin position="14"/>
        <end position="34"/>
    </location>
</feature>
<dbReference type="Pfam" id="PF02656">
    <property type="entry name" value="DUF202"/>
    <property type="match status" value="1"/>
</dbReference>
<reference evidence="8" key="1">
    <citation type="submission" date="2019-10" db="EMBL/GenBank/DDBJ databases">
        <title>Streptomyces sp. nov., a novel actinobacterium isolated from alkaline environment.</title>
        <authorList>
            <person name="Golinska P."/>
        </authorList>
    </citation>
    <scope>NUCLEOTIDE SEQUENCE [LARGE SCALE GENOMIC DNA]</scope>
    <source>
        <strain evidence="8">DSM 42108</strain>
    </source>
</reference>